<keyword evidence="5" id="KW-1185">Reference proteome</keyword>
<feature type="compositionally biased region" description="Basic and acidic residues" evidence="2">
    <location>
        <begin position="168"/>
        <end position="190"/>
    </location>
</feature>
<protein>
    <recommendedName>
        <fullName evidence="3">BAT2 N-terminal domain-containing protein</fullName>
    </recommendedName>
</protein>
<evidence type="ECO:0000259" key="3">
    <source>
        <dbReference type="Pfam" id="PF07001"/>
    </source>
</evidence>
<dbReference type="Pfam" id="PF07001">
    <property type="entry name" value="BAT2_N"/>
    <property type="match status" value="1"/>
</dbReference>
<dbReference type="PANTHER" id="PTHR14038:SF4">
    <property type="entry name" value="PROTEIN PRRC2B"/>
    <property type="match status" value="1"/>
</dbReference>
<evidence type="ECO:0000313" key="4">
    <source>
        <dbReference type="Ensembl" id="ENSTNIP00000001366.1"/>
    </source>
</evidence>
<evidence type="ECO:0000256" key="1">
    <source>
        <dbReference type="ARBA" id="ARBA00022553"/>
    </source>
</evidence>
<dbReference type="AlphaFoldDB" id="H3BZF0"/>
<feature type="region of interest" description="Disordered" evidence="2">
    <location>
        <begin position="35"/>
        <end position="264"/>
    </location>
</feature>
<evidence type="ECO:0000313" key="5">
    <source>
        <dbReference type="Proteomes" id="UP000007303"/>
    </source>
</evidence>
<feature type="compositionally biased region" description="Low complexity" evidence="2">
    <location>
        <begin position="237"/>
        <end position="250"/>
    </location>
</feature>
<feature type="compositionally biased region" description="Polar residues" evidence="2">
    <location>
        <begin position="99"/>
        <end position="140"/>
    </location>
</feature>
<organism evidence="4 5">
    <name type="scientific">Tetraodon nigroviridis</name>
    <name type="common">Spotted green pufferfish</name>
    <name type="synonym">Chelonodon nigroviridis</name>
    <dbReference type="NCBI Taxonomy" id="99883"/>
    <lineage>
        <taxon>Eukaryota</taxon>
        <taxon>Metazoa</taxon>
        <taxon>Chordata</taxon>
        <taxon>Craniata</taxon>
        <taxon>Vertebrata</taxon>
        <taxon>Euteleostomi</taxon>
        <taxon>Actinopterygii</taxon>
        <taxon>Neopterygii</taxon>
        <taxon>Teleostei</taxon>
        <taxon>Neoteleostei</taxon>
        <taxon>Acanthomorphata</taxon>
        <taxon>Eupercaria</taxon>
        <taxon>Tetraodontiformes</taxon>
        <taxon>Tetradontoidea</taxon>
        <taxon>Tetraodontidae</taxon>
        <taxon>Tetraodon</taxon>
    </lineage>
</organism>
<dbReference type="HOGENOM" id="CLU_035293_0_0_1"/>
<reference evidence="5" key="1">
    <citation type="journal article" date="2004" name="Nature">
        <title>Genome duplication in the teleost fish Tetraodon nigroviridis reveals the early vertebrate proto-karyotype.</title>
        <authorList>
            <person name="Jaillon O."/>
            <person name="Aury J.-M."/>
            <person name="Brunet F."/>
            <person name="Petit J.-L."/>
            <person name="Stange-Thomann N."/>
            <person name="Mauceli E."/>
            <person name="Bouneau L."/>
            <person name="Fischer C."/>
            <person name="Ozouf-Costaz C."/>
            <person name="Bernot A."/>
            <person name="Nicaud S."/>
            <person name="Jaffe D."/>
            <person name="Fisher S."/>
            <person name="Lutfalla G."/>
            <person name="Dossat C."/>
            <person name="Segurens B."/>
            <person name="Dasilva C."/>
            <person name="Salanoubat M."/>
            <person name="Levy M."/>
            <person name="Boudet N."/>
            <person name="Castellano S."/>
            <person name="Anthouard V."/>
            <person name="Jubin C."/>
            <person name="Castelli V."/>
            <person name="Katinka M."/>
            <person name="Vacherie B."/>
            <person name="Biemont C."/>
            <person name="Skalli Z."/>
            <person name="Cattolico L."/>
            <person name="Poulain J."/>
            <person name="De Berardinis V."/>
            <person name="Cruaud C."/>
            <person name="Duprat S."/>
            <person name="Brottier P."/>
            <person name="Coutanceau J.-P."/>
            <person name="Gouzy J."/>
            <person name="Parra G."/>
            <person name="Lardier G."/>
            <person name="Chapple C."/>
            <person name="McKernan K.J."/>
            <person name="McEwan P."/>
            <person name="Bosak S."/>
            <person name="Kellis M."/>
            <person name="Volff J.-N."/>
            <person name="Guigo R."/>
            <person name="Zody M.C."/>
            <person name="Mesirov J."/>
            <person name="Lindblad-Toh K."/>
            <person name="Birren B."/>
            <person name="Nusbaum C."/>
            <person name="Kahn D."/>
            <person name="Robinson-Rechavi M."/>
            <person name="Laudet V."/>
            <person name="Schachter V."/>
            <person name="Quetier F."/>
            <person name="Saurin W."/>
            <person name="Scarpelli C."/>
            <person name="Wincker P."/>
            <person name="Lander E.S."/>
            <person name="Weissenbach J."/>
            <person name="Roest Crollius H."/>
        </authorList>
    </citation>
    <scope>NUCLEOTIDE SEQUENCE [LARGE SCALE GENOMIC DNA]</scope>
</reference>
<dbReference type="PANTHER" id="PTHR14038">
    <property type="entry name" value="BAT2 HLA-B-ASSOCIATED TRANSCRIPT 2"/>
    <property type="match status" value="1"/>
</dbReference>
<dbReference type="OMA" id="QEWEIGS"/>
<accession>H3BZF0</accession>
<evidence type="ECO:0000256" key="2">
    <source>
        <dbReference type="SAM" id="MobiDB-lite"/>
    </source>
</evidence>
<dbReference type="GeneTree" id="ENSGT00950000183161"/>
<dbReference type="GO" id="GO:0030154">
    <property type="term" value="P:cell differentiation"/>
    <property type="evidence" value="ECO:0007669"/>
    <property type="project" value="TreeGrafter"/>
</dbReference>
<reference evidence="4" key="3">
    <citation type="submission" date="2025-09" db="UniProtKB">
        <authorList>
            <consortium name="Ensembl"/>
        </authorList>
    </citation>
    <scope>IDENTIFICATION</scope>
</reference>
<dbReference type="InterPro" id="IPR033184">
    <property type="entry name" value="PRRC2"/>
</dbReference>
<proteinExistence type="predicted"/>
<dbReference type="Proteomes" id="UP000007303">
    <property type="component" value="Unassembled WGS sequence"/>
</dbReference>
<dbReference type="InParanoid" id="H3BZF0"/>
<keyword evidence="1" id="KW-0597">Phosphoprotein</keyword>
<dbReference type="Ensembl" id="ENSTNIT00000000942.1">
    <property type="protein sequence ID" value="ENSTNIP00000001366.1"/>
    <property type="gene ID" value="ENSTNIG00000000362.1"/>
</dbReference>
<feature type="region of interest" description="Disordered" evidence="2">
    <location>
        <begin position="1"/>
        <end position="20"/>
    </location>
</feature>
<reference evidence="4" key="2">
    <citation type="submission" date="2025-08" db="UniProtKB">
        <authorList>
            <consortium name="Ensembl"/>
        </authorList>
    </citation>
    <scope>IDENTIFICATION</scope>
</reference>
<sequence>MSDRLGQINKAKDGKSKYSSLSLFDKYKGKSIETQKNTVVPRHGLQSLGKVVTARRMPPPAHLPSLKSENKGNDPNVIIVPKDGTGWANKQEQPDQKRCSSTASVQQLPESQPQPALPKSVTNLQKPSPTASPENTNTGGPKQWAQLNGKAVEITSGSRASNRLQPFSHEEFPTLKAAGEQDRAGKERSGFDPSYGPGPSLRPQNVTSWREGGGRNLQPSSLTLGLATDPEASSHPSSTTGTASCGAATSHPPVLDAKEPSLRPAQPIRRTAVPTALQYQFHHTSTAVYHDMLPAFMCSKETRE</sequence>
<dbReference type="InterPro" id="IPR009738">
    <property type="entry name" value="BAT2_N"/>
</dbReference>
<dbReference type="STRING" id="99883.ENSTNIP00000001366"/>
<feature type="compositionally biased region" description="Polar residues" evidence="2">
    <location>
        <begin position="155"/>
        <end position="165"/>
    </location>
</feature>
<feature type="domain" description="BAT2 N-terminal" evidence="3">
    <location>
        <begin position="1"/>
        <end position="189"/>
    </location>
</feature>
<name>H3BZF0_TETNG</name>